<reference evidence="1" key="1">
    <citation type="journal article" date="2019" name="bioRxiv">
        <title>The Genome of the Zebra Mussel, Dreissena polymorpha: A Resource for Invasive Species Research.</title>
        <authorList>
            <person name="McCartney M.A."/>
            <person name="Auch B."/>
            <person name="Kono T."/>
            <person name="Mallez S."/>
            <person name="Zhang Y."/>
            <person name="Obille A."/>
            <person name="Becker A."/>
            <person name="Abrahante J.E."/>
            <person name="Garbe J."/>
            <person name="Badalamenti J.P."/>
            <person name="Herman A."/>
            <person name="Mangelson H."/>
            <person name="Liachko I."/>
            <person name="Sullivan S."/>
            <person name="Sone E.D."/>
            <person name="Koren S."/>
            <person name="Silverstein K.A.T."/>
            <person name="Beckman K.B."/>
            <person name="Gohl D.M."/>
        </authorList>
    </citation>
    <scope>NUCLEOTIDE SEQUENCE</scope>
    <source>
        <strain evidence="1">Duluth1</strain>
        <tissue evidence="1">Whole animal</tissue>
    </source>
</reference>
<evidence type="ECO:0000313" key="1">
    <source>
        <dbReference type="EMBL" id="KAH3891431.1"/>
    </source>
</evidence>
<proteinExistence type="predicted"/>
<dbReference type="Proteomes" id="UP000828390">
    <property type="component" value="Unassembled WGS sequence"/>
</dbReference>
<keyword evidence="2" id="KW-1185">Reference proteome</keyword>
<comment type="caution">
    <text evidence="1">The sequence shown here is derived from an EMBL/GenBank/DDBJ whole genome shotgun (WGS) entry which is preliminary data.</text>
</comment>
<name>A0A9D4NBR0_DREPO</name>
<dbReference type="EMBL" id="JAIWYP010000001">
    <property type="protein sequence ID" value="KAH3891431.1"/>
    <property type="molecule type" value="Genomic_DNA"/>
</dbReference>
<organism evidence="1 2">
    <name type="scientific">Dreissena polymorpha</name>
    <name type="common">Zebra mussel</name>
    <name type="synonym">Mytilus polymorpha</name>
    <dbReference type="NCBI Taxonomy" id="45954"/>
    <lineage>
        <taxon>Eukaryota</taxon>
        <taxon>Metazoa</taxon>
        <taxon>Spiralia</taxon>
        <taxon>Lophotrochozoa</taxon>
        <taxon>Mollusca</taxon>
        <taxon>Bivalvia</taxon>
        <taxon>Autobranchia</taxon>
        <taxon>Heteroconchia</taxon>
        <taxon>Euheterodonta</taxon>
        <taxon>Imparidentia</taxon>
        <taxon>Neoheterodontei</taxon>
        <taxon>Myida</taxon>
        <taxon>Dreissenoidea</taxon>
        <taxon>Dreissenidae</taxon>
        <taxon>Dreissena</taxon>
    </lineage>
</organism>
<accession>A0A9D4NBR0</accession>
<gene>
    <name evidence="1" type="ORF">DPMN_015532</name>
</gene>
<reference evidence="1" key="2">
    <citation type="submission" date="2020-11" db="EMBL/GenBank/DDBJ databases">
        <authorList>
            <person name="McCartney M.A."/>
            <person name="Auch B."/>
            <person name="Kono T."/>
            <person name="Mallez S."/>
            <person name="Becker A."/>
            <person name="Gohl D.M."/>
            <person name="Silverstein K.A.T."/>
            <person name="Koren S."/>
            <person name="Bechman K.B."/>
            <person name="Herman A."/>
            <person name="Abrahante J.E."/>
            <person name="Garbe J."/>
        </authorList>
    </citation>
    <scope>NUCLEOTIDE SEQUENCE</scope>
    <source>
        <strain evidence="1">Duluth1</strain>
        <tissue evidence="1">Whole animal</tissue>
    </source>
</reference>
<protein>
    <submittedName>
        <fullName evidence="1">Uncharacterized protein</fullName>
    </submittedName>
</protein>
<sequence>MCTGRKFKDNACLVALKGTRLLRQESAENKKDLLPAPRALCRLYGLFRPSKIFPRSVSKRRLHERTSGSRDDGTRLINTAASRGYHIRPSSDDIVKPLSTYGH</sequence>
<evidence type="ECO:0000313" key="2">
    <source>
        <dbReference type="Proteomes" id="UP000828390"/>
    </source>
</evidence>
<dbReference type="AlphaFoldDB" id="A0A9D4NBR0"/>